<evidence type="ECO:0000256" key="1">
    <source>
        <dbReference type="SAM" id="MobiDB-lite"/>
    </source>
</evidence>
<name>A0AAN9TSN8_9HEMI</name>
<feature type="compositionally biased region" description="Basic residues" evidence="1">
    <location>
        <begin position="117"/>
        <end position="140"/>
    </location>
</feature>
<keyword evidence="3" id="KW-1185">Reference proteome</keyword>
<feature type="compositionally biased region" description="Polar residues" evidence="1">
    <location>
        <begin position="314"/>
        <end position="324"/>
    </location>
</feature>
<evidence type="ECO:0000313" key="2">
    <source>
        <dbReference type="EMBL" id="KAK7602176.1"/>
    </source>
</evidence>
<feature type="region of interest" description="Disordered" evidence="1">
    <location>
        <begin position="307"/>
        <end position="340"/>
    </location>
</feature>
<protein>
    <submittedName>
        <fullName evidence="2">Uncharacterized protein</fullName>
    </submittedName>
</protein>
<sequence>MSSSKGLESSFCASSALSTFRKLIEFIIALKSWQHKKIIIHVPVIKHTIYKIVNKGHKHHGEVIHHHHHDGHVAHVHKHEGEAHHKHHHHGYGDHYHKHAGSADHKHVHAGKAEHGHSHKGHFSNNHHHKGHHGHDHKHLGSFSNIHGHSGSQGGHSHGYLNHLTQGYGSLLDPNRLTYFNDDYQTALVGSHVPLYPQLQHVEGLFPPNPELSPSTYGSLSYLPDNEARYRSEAYGYATSYSENMNHPFANIKTAVPVTHLTAPLPKDFGDESKNYKAGFNLNNPMFNLFTPEETLEIENSLNSLEDIDDGKESASSEFSTSEGISELSSYDEEELEKGAFQPMKTRESFLKKRTKAKLFTPLMQYEVTENPTL</sequence>
<reference evidence="2 3" key="1">
    <citation type="submission" date="2024-03" db="EMBL/GenBank/DDBJ databases">
        <title>Adaptation during the transition from Ophiocordyceps entomopathogen to insect associate is accompanied by gene loss and intensified selection.</title>
        <authorList>
            <person name="Ward C.M."/>
            <person name="Onetto C.A."/>
            <person name="Borneman A.R."/>
        </authorList>
    </citation>
    <scope>NUCLEOTIDE SEQUENCE [LARGE SCALE GENOMIC DNA]</scope>
    <source>
        <strain evidence="2">AWRI1</strain>
        <tissue evidence="2">Single Adult Female</tissue>
    </source>
</reference>
<gene>
    <name evidence="2" type="ORF">V9T40_009617</name>
</gene>
<evidence type="ECO:0000313" key="3">
    <source>
        <dbReference type="Proteomes" id="UP001367676"/>
    </source>
</evidence>
<feature type="region of interest" description="Disordered" evidence="1">
    <location>
        <begin position="114"/>
        <end position="159"/>
    </location>
</feature>
<dbReference type="EMBL" id="JBBCAQ010000010">
    <property type="protein sequence ID" value="KAK7602176.1"/>
    <property type="molecule type" value="Genomic_DNA"/>
</dbReference>
<organism evidence="2 3">
    <name type="scientific">Parthenolecanium corni</name>
    <dbReference type="NCBI Taxonomy" id="536013"/>
    <lineage>
        <taxon>Eukaryota</taxon>
        <taxon>Metazoa</taxon>
        <taxon>Ecdysozoa</taxon>
        <taxon>Arthropoda</taxon>
        <taxon>Hexapoda</taxon>
        <taxon>Insecta</taxon>
        <taxon>Pterygota</taxon>
        <taxon>Neoptera</taxon>
        <taxon>Paraneoptera</taxon>
        <taxon>Hemiptera</taxon>
        <taxon>Sternorrhyncha</taxon>
        <taxon>Coccoidea</taxon>
        <taxon>Coccidae</taxon>
        <taxon>Parthenolecanium</taxon>
    </lineage>
</organism>
<dbReference type="AlphaFoldDB" id="A0AAN9TSN8"/>
<comment type="caution">
    <text evidence="2">The sequence shown here is derived from an EMBL/GenBank/DDBJ whole genome shotgun (WGS) entry which is preliminary data.</text>
</comment>
<accession>A0AAN9TSN8</accession>
<dbReference type="Proteomes" id="UP001367676">
    <property type="component" value="Unassembled WGS sequence"/>
</dbReference>
<proteinExistence type="predicted"/>